<sequence length="44" mass="5041">MKKFNHHTLPIQFTMTNGIVMNTICRGTICSLMIMGTMFIHTLI</sequence>
<evidence type="ECO:0000313" key="2">
    <source>
        <dbReference type="EMBL" id="VDH04359.1"/>
    </source>
</evidence>
<keyword evidence="1" id="KW-0472">Membrane</keyword>
<comment type="caution">
    <text evidence="2">The sequence shown here is derived from an EMBL/GenBank/DDBJ whole genome shotgun (WGS) entry which is preliminary data.</text>
</comment>
<dbReference type="AlphaFoldDB" id="A0A7Z8YNL4"/>
<keyword evidence="1" id="KW-0812">Transmembrane</keyword>
<protein>
    <submittedName>
        <fullName evidence="2">Uncharacterized protein</fullName>
    </submittedName>
</protein>
<evidence type="ECO:0000313" key="3">
    <source>
        <dbReference type="Proteomes" id="UP000270205"/>
    </source>
</evidence>
<gene>
    <name evidence="2" type="ORF">NCTC12929_01399</name>
</gene>
<proteinExistence type="predicted"/>
<dbReference type="EMBL" id="UYIV01000001">
    <property type="protein sequence ID" value="VDH04359.1"/>
    <property type="molecule type" value="Genomic_DNA"/>
</dbReference>
<dbReference type="Proteomes" id="UP000270205">
    <property type="component" value="Unassembled WGS sequence"/>
</dbReference>
<feature type="transmembrane region" description="Helical" evidence="1">
    <location>
        <begin position="20"/>
        <end position="40"/>
    </location>
</feature>
<evidence type="ECO:0000256" key="1">
    <source>
        <dbReference type="SAM" id="Phobius"/>
    </source>
</evidence>
<dbReference type="RefSeq" id="WP_260391238.1">
    <property type="nucleotide sequence ID" value="NZ_UYIV01000001.1"/>
</dbReference>
<keyword evidence="1" id="KW-1133">Transmembrane helix</keyword>
<organism evidence="2 3">
    <name type="scientific">Bergeyella zoohelcum</name>
    <dbReference type="NCBI Taxonomy" id="1015"/>
    <lineage>
        <taxon>Bacteria</taxon>
        <taxon>Pseudomonadati</taxon>
        <taxon>Bacteroidota</taxon>
        <taxon>Flavobacteriia</taxon>
        <taxon>Flavobacteriales</taxon>
        <taxon>Weeksellaceae</taxon>
        <taxon>Bergeyella</taxon>
    </lineage>
</organism>
<name>A0A7Z8YNL4_9FLAO</name>
<accession>A0A7Z8YNL4</accession>
<reference evidence="2 3" key="1">
    <citation type="submission" date="2018-11" db="EMBL/GenBank/DDBJ databases">
        <authorList>
            <consortium name="Pathogen Informatics"/>
        </authorList>
    </citation>
    <scope>NUCLEOTIDE SEQUENCE [LARGE SCALE GENOMIC DNA]</scope>
    <source>
        <strain evidence="2 3">NCTC12929</strain>
    </source>
</reference>